<accession>A0A8J5V5G7</accession>
<sequence>MKFGEHLRKSLIKNYSFYYIAYDDLKHQLKKGLKDHDYQWSNQLEEDFLNALETELDKVYSFTKVKNTEVNRRIKTSEKYVYEVVDTLQRYQNNDPQVPNPPQEQDFEDLEEELSDIIADVHDLAKFTRLNYTGFQKIIKKHDKTTRFHLKPVFQVRLNSKCFYKDNYDNLIVKLSKLYDLVRTRGNPIKGDSSAGGSQQNFVRQTTKYWVHPDNITELKLVILKHLPVLVFNADKEFEPEDSAITSIYFDNKEMDLYYGRLRKDEGAEAIRLRWYGGMKSDQIFVERKTHREDWTGEKSVKARFALKEKKVNSYLKGDFTPAQIFEKARKEGKKSPQEIDNLERLAKEVQYRILKEKYRPVMRSFYNRTAFQLPGDARVRISLDTELSMVREDDFDGYDRTHGNWRRMDIGIDYPFSQLPEKDICRFPYAVLEVKLQTQLGQEPPIWIRELVASHLVEAVPKFSKFIHGGASLLTDYVNLLPFWFPQMDIDIRKPKIQHDVGIQRHNHRNIRGGSSSSGNDLDEEELTGSSYTGVHFSNDINPLEEDLDESTPLLLPNTYSQRQTRSPIRNFMYRTYGAFLHYFNDDRTFTVKPGTNWDLNETFKDKIPKGKTISVPVRIEPKVYFANERTFLSWLSIGMLLGFTAMALLNYGTKSALTASIGFFITALFTLIYAIFKYMWRVLMIREKKPVQYADMFGANMICGCIFLATFATFIFKFVEN</sequence>
<keyword evidence="8 16" id="KW-0472">Membrane</keyword>
<dbReference type="InterPro" id="IPR018966">
    <property type="entry name" value="VTC_domain"/>
</dbReference>
<comment type="caution">
    <text evidence="18">The sequence shown here is derived from an EMBL/GenBank/DDBJ whole genome shotgun (WGS) entry which is preliminary data.</text>
</comment>
<dbReference type="Pfam" id="PF09359">
    <property type="entry name" value="VTC"/>
    <property type="match status" value="1"/>
</dbReference>
<dbReference type="EC" id="2.7.4.1" evidence="3"/>
<evidence type="ECO:0000256" key="3">
    <source>
        <dbReference type="ARBA" id="ARBA00012960"/>
    </source>
</evidence>
<dbReference type="CDD" id="cd14480">
    <property type="entry name" value="SPX_VTC2_like"/>
    <property type="match status" value="1"/>
</dbReference>
<dbReference type="PANTHER" id="PTHR46140:SF1">
    <property type="entry name" value="VACUOLAR TRANSPORTER CHAPERONE COMPLEX SUBUNIT 4-RELATED"/>
    <property type="match status" value="1"/>
</dbReference>
<feature type="transmembrane region" description="Helical" evidence="16">
    <location>
        <begin position="659"/>
        <end position="678"/>
    </location>
</feature>
<evidence type="ECO:0000256" key="5">
    <source>
        <dbReference type="ARBA" id="ARBA00022679"/>
    </source>
</evidence>
<evidence type="ECO:0000313" key="19">
    <source>
        <dbReference type="Proteomes" id="UP000694255"/>
    </source>
</evidence>
<comment type="cofactor">
    <cofactor evidence="1">
        <name>Mn(2+)</name>
        <dbReference type="ChEBI" id="CHEBI:29035"/>
    </cofactor>
</comment>
<dbReference type="CDD" id="cd07751">
    <property type="entry name" value="PolyPPase_VTC4_like"/>
    <property type="match status" value="1"/>
</dbReference>
<dbReference type="InterPro" id="IPR051572">
    <property type="entry name" value="VTC_Complex_Subunit"/>
</dbReference>
<dbReference type="GO" id="GO:0008976">
    <property type="term" value="F:polyphosphate kinase activity"/>
    <property type="evidence" value="ECO:0007669"/>
    <property type="project" value="UniProtKB-EC"/>
</dbReference>
<evidence type="ECO:0000256" key="7">
    <source>
        <dbReference type="ARBA" id="ARBA00022989"/>
    </source>
</evidence>
<name>A0A8J5V5G7_9ASCO</name>
<keyword evidence="5" id="KW-0808">Transferase</keyword>
<dbReference type="EMBL" id="JAGSYN010000044">
    <property type="protein sequence ID" value="KAG7666019.1"/>
    <property type="molecule type" value="Genomic_DNA"/>
</dbReference>
<feature type="domain" description="SPX" evidence="17">
    <location>
        <begin position="1"/>
        <end position="156"/>
    </location>
</feature>
<dbReference type="RefSeq" id="XP_049266251.1">
    <property type="nucleotide sequence ID" value="XM_049408482.1"/>
</dbReference>
<evidence type="ECO:0000259" key="17">
    <source>
        <dbReference type="PROSITE" id="PS51382"/>
    </source>
</evidence>
<evidence type="ECO:0000256" key="2">
    <source>
        <dbReference type="ARBA" id="ARBA00004128"/>
    </source>
</evidence>
<organism evidence="18 19">
    <name type="scientific">[Candida] subhashii</name>
    <dbReference type="NCBI Taxonomy" id="561895"/>
    <lineage>
        <taxon>Eukaryota</taxon>
        <taxon>Fungi</taxon>
        <taxon>Dikarya</taxon>
        <taxon>Ascomycota</taxon>
        <taxon>Saccharomycotina</taxon>
        <taxon>Pichiomycetes</taxon>
        <taxon>Debaryomycetaceae</taxon>
        <taxon>Spathaspora</taxon>
    </lineage>
</organism>
<evidence type="ECO:0000256" key="4">
    <source>
        <dbReference type="ARBA" id="ARBA00022554"/>
    </source>
</evidence>
<evidence type="ECO:0000256" key="16">
    <source>
        <dbReference type="SAM" id="Phobius"/>
    </source>
</evidence>
<dbReference type="GO" id="GO:0016237">
    <property type="term" value="P:microautophagy"/>
    <property type="evidence" value="ECO:0007669"/>
    <property type="project" value="TreeGrafter"/>
</dbReference>
<dbReference type="Proteomes" id="UP000694255">
    <property type="component" value="Unassembled WGS sequence"/>
</dbReference>
<keyword evidence="19" id="KW-1185">Reference proteome</keyword>
<dbReference type="InterPro" id="IPR003807">
    <property type="entry name" value="DUF202"/>
</dbReference>
<evidence type="ECO:0000256" key="10">
    <source>
        <dbReference type="ARBA" id="ARBA00061390"/>
    </source>
</evidence>
<evidence type="ECO:0000256" key="6">
    <source>
        <dbReference type="ARBA" id="ARBA00022692"/>
    </source>
</evidence>
<comment type="subcellular location">
    <subcellularLocation>
        <location evidence="2">Vacuole membrane</location>
        <topology evidence="2">Multi-pass membrane protein</topology>
    </subcellularLocation>
</comment>
<keyword evidence="7 16" id="KW-1133">Transmembrane helix</keyword>
<keyword evidence="4" id="KW-0926">Vacuole</keyword>
<dbReference type="InterPro" id="IPR004331">
    <property type="entry name" value="SPX_dom"/>
</dbReference>
<evidence type="ECO:0000256" key="8">
    <source>
        <dbReference type="ARBA" id="ARBA00023136"/>
    </source>
</evidence>
<dbReference type="FunFam" id="3.20.100.30:FF:000001">
    <property type="entry name" value="Vacuolar transporter chaperone 4"/>
    <property type="match status" value="1"/>
</dbReference>
<evidence type="ECO:0000256" key="13">
    <source>
        <dbReference type="ARBA" id="ARBA00080494"/>
    </source>
</evidence>
<gene>
    <name evidence="18" type="ORF">J8A68_000449</name>
</gene>
<dbReference type="GeneID" id="73467250"/>
<feature type="transmembrane region" description="Helical" evidence="16">
    <location>
        <begin position="633"/>
        <end position="653"/>
    </location>
</feature>
<dbReference type="GO" id="GO:0042144">
    <property type="term" value="P:vacuole fusion, non-autophagic"/>
    <property type="evidence" value="ECO:0007669"/>
    <property type="project" value="TreeGrafter"/>
</dbReference>
<protein>
    <recommendedName>
        <fullName evidence="11">Vacuolar transporter chaperone complex subunit 4</fullName>
        <ecNumber evidence="3">2.7.4.1</ecNumber>
    </recommendedName>
    <alternativeName>
        <fullName evidence="13">Polyphosphate kinase</fullName>
    </alternativeName>
    <alternativeName>
        <fullName evidence="12">SPX-dependent polyphosphate polymerase VTC subunit 4</fullName>
    </alternativeName>
    <alternativeName>
        <fullName evidence="14">Vacuolar membrane polyphosphate polymerase catalytic subunit</fullName>
    </alternativeName>
</protein>
<dbReference type="GO" id="GO:0000329">
    <property type="term" value="C:fungal-type vacuole membrane"/>
    <property type="evidence" value="ECO:0007669"/>
    <property type="project" value="TreeGrafter"/>
</dbReference>
<evidence type="ECO:0000313" key="18">
    <source>
        <dbReference type="EMBL" id="KAG7666019.1"/>
    </source>
</evidence>
<proteinExistence type="inferred from homology"/>
<evidence type="ECO:0000256" key="9">
    <source>
        <dbReference type="ARBA" id="ARBA00050204"/>
    </source>
</evidence>
<evidence type="ECO:0000256" key="15">
    <source>
        <dbReference type="SAM" id="MobiDB-lite"/>
    </source>
</evidence>
<reference evidence="18 19" key="1">
    <citation type="journal article" date="2021" name="DNA Res.">
        <title>Genome analysis of Candida subhashii reveals its hybrid nature and dual mitochondrial genome conformations.</title>
        <authorList>
            <person name="Mixao V."/>
            <person name="Hegedusova E."/>
            <person name="Saus E."/>
            <person name="Pryszcz L.P."/>
            <person name="Cillingova A."/>
            <person name="Nosek J."/>
            <person name="Gabaldon T."/>
        </authorList>
    </citation>
    <scope>NUCLEOTIDE SEQUENCE [LARGE SCALE GENOMIC DNA]</scope>
    <source>
        <strain evidence="18 19">CBS 10753</strain>
    </source>
</reference>
<dbReference type="PROSITE" id="PS51382">
    <property type="entry name" value="SPX"/>
    <property type="match status" value="1"/>
</dbReference>
<dbReference type="GO" id="GO:0033254">
    <property type="term" value="C:vacuolar transporter chaperone complex"/>
    <property type="evidence" value="ECO:0007669"/>
    <property type="project" value="TreeGrafter"/>
</dbReference>
<dbReference type="OrthoDB" id="6493944at2759"/>
<dbReference type="PANTHER" id="PTHR46140">
    <property type="entry name" value="VACUOLAR TRANSPORTER CHAPERONE 1-RELATED"/>
    <property type="match status" value="1"/>
</dbReference>
<dbReference type="GO" id="GO:0007034">
    <property type="term" value="P:vacuolar transport"/>
    <property type="evidence" value="ECO:0007669"/>
    <property type="project" value="TreeGrafter"/>
</dbReference>
<comment type="catalytic activity">
    <reaction evidence="9">
        <text>[phosphate](n) + ATP = [phosphate](n+1) + ADP</text>
        <dbReference type="Rhea" id="RHEA:19573"/>
        <dbReference type="Rhea" id="RHEA-COMP:9859"/>
        <dbReference type="Rhea" id="RHEA-COMP:14280"/>
        <dbReference type="ChEBI" id="CHEBI:16838"/>
        <dbReference type="ChEBI" id="CHEBI:30616"/>
        <dbReference type="ChEBI" id="CHEBI:456216"/>
        <dbReference type="EC" id="2.7.4.1"/>
    </reaction>
    <physiologicalReaction direction="left-to-right" evidence="9">
        <dbReference type="Rhea" id="RHEA:19574"/>
    </physiologicalReaction>
</comment>
<feature type="transmembrane region" description="Helical" evidence="16">
    <location>
        <begin position="699"/>
        <end position="721"/>
    </location>
</feature>
<feature type="region of interest" description="Disordered" evidence="15">
    <location>
        <begin position="504"/>
        <end position="527"/>
    </location>
</feature>
<dbReference type="GO" id="GO:0006799">
    <property type="term" value="P:polyphosphate biosynthetic process"/>
    <property type="evidence" value="ECO:0007669"/>
    <property type="project" value="UniProtKB-ARBA"/>
</dbReference>
<comment type="similarity">
    <text evidence="10">Belongs to the VTC4 family.</text>
</comment>
<evidence type="ECO:0000256" key="12">
    <source>
        <dbReference type="ARBA" id="ARBA00075894"/>
    </source>
</evidence>
<dbReference type="AlphaFoldDB" id="A0A8J5V5G7"/>
<dbReference type="Pfam" id="PF02656">
    <property type="entry name" value="DUF202"/>
    <property type="match status" value="1"/>
</dbReference>
<evidence type="ECO:0000256" key="1">
    <source>
        <dbReference type="ARBA" id="ARBA00001936"/>
    </source>
</evidence>
<keyword evidence="6 16" id="KW-0812">Transmembrane</keyword>
<evidence type="ECO:0000256" key="11">
    <source>
        <dbReference type="ARBA" id="ARBA00067464"/>
    </source>
</evidence>
<evidence type="ECO:0000256" key="14">
    <source>
        <dbReference type="ARBA" id="ARBA00081313"/>
    </source>
</evidence>